<gene>
    <name evidence="1" type="ORF">CBP76_11065</name>
</gene>
<keyword evidence="2" id="KW-1185">Reference proteome</keyword>
<dbReference type="AlphaFoldDB" id="A0A2N7AS82"/>
<dbReference type="OrthoDB" id="2246846at2"/>
<protein>
    <recommendedName>
        <fullName evidence="3">IpaB/EvcA family protein</fullName>
    </recommendedName>
</protein>
<name>A0A2N7AS82_9LACO</name>
<proteinExistence type="predicted"/>
<sequence length="318" mass="36889">MKQLNNNELPEHIVKQVEKIEQQYNKNIELYSDYSDQQFLTLDQASHESNDDVIKVVITNEKFSEFVLSHELHHIELELSDEPEIDSAVTSGKSDFDGRVLSIANSVFETLEHVLVVKLQKEDGTFSDEIKKEYLKGVEAALHPKVELDRANMRFYRTLIMFDGIIFGEHEFDDDWKHEFPKSFKYASHLAEIAEKDDLTVPFKFRRALVNALDAYNEVIISNGYEGLHFHTFLNITPIISKRQLRLSLNQVYQIKHSEYKNRATGKDGFVLIAINDGQGIATLNLDPVKVTPEFYKAFYQYTVEDVFDKEGIKYLIR</sequence>
<organism evidence="1 2">
    <name type="scientific">Companilactobacillus nuruki</name>
    <dbReference type="NCBI Taxonomy" id="1993540"/>
    <lineage>
        <taxon>Bacteria</taxon>
        <taxon>Bacillati</taxon>
        <taxon>Bacillota</taxon>
        <taxon>Bacilli</taxon>
        <taxon>Lactobacillales</taxon>
        <taxon>Lactobacillaceae</taxon>
        <taxon>Companilactobacillus</taxon>
    </lineage>
</organism>
<comment type="caution">
    <text evidence="1">The sequence shown here is derived from an EMBL/GenBank/DDBJ whole genome shotgun (WGS) entry which is preliminary data.</text>
</comment>
<evidence type="ECO:0000313" key="2">
    <source>
        <dbReference type="Proteomes" id="UP000235649"/>
    </source>
</evidence>
<accession>A0A2N7AS82</accession>
<dbReference type="EMBL" id="NIPR01000052">
    <property type="protein sequence ID" value="PMD68214.1"/>
    <property type="molecule type" value="Genomic_DNA"/>
</dbReference>
<dbReference type="Proteomes" id="UP000235649">
    <property type="component" value="Unassembled WGS sequence"/>
</dbReference>
<reference evidence="1 2" key="1">
    <citation type="submission" date="2017-05" db="EMBL/GenBank/DDBJ databases">
        <title>Lactobacillus nurukis nov., sp. nov., isolated from nuruk.</title>
        <authorList>
            <person name="Kim S.-J."/>
        </authorList>
    </citation>
    <scope>NUCLEOTIDE SEQUENCE [LARGE SCALE GENOMIC DNA]</scope>
    <source>
        <strain evidence="1 2">SYF10-1a</strain>
    </source>
</reference>
<evidence type="ECO:0000313" key="1">
    <source>
        <dbReference type="EMBL" id="PMD68214.1"/>
    </source>
</evidence>
<evidence type="ECO:0008006" key="3">
    <source>
        <dbReference type="Google" id="ProtNLM"/>
    </source>
</evidence>